<dbReference type="EMBL" id="JASBWR010000004">
    <property type="protein sequence ID" value="KAJ9112568.1"/>
    <property type="molecule type" value="Genomic_DNA"/>
</dbReference>
<sequence length="106" mass="12214">MIADIEEVDPDQPDEEKKDPFKSDKEKNKDTIRFRVTGLQWQEVEPLPPNVRNKPRDLDPETGIPREFTQEEIAAKGAQREQEAGLRIMASIEEQGLGNPEWWANT</sequence>
<comment type="caution">
    <text evidence="1">The sequence shown here is derived from an EMBL/GenBank/DDBJ whole genome shotgun (WGS) entry which is preliminary data.</text>
</comment>
<protein>
    <submittedName>
        <fullName evidence="1">Uncharacterized protein</fullName>
    </submittedName>
</protein>
<dbReference type="Proteomes" id="UP001241377">
    <property type="component" value="Unassembled WGS sequence"/>
</dbReference>
<organism evidence="1 2">
    <name type="scientific">Naganishia cerealis</name>
    <dbReference type="NCBI Taxonomy" id="610337"/>
    <lineage>
        <taxon>Eukaryota</taxon>
        <taxon>Fungi</taxon>
        <taxon>Dikarya</taxon>
        <taxon>Basidiomycota</taxon>
        <taxon>Agaricomycotina</taxon>
        <taxon>Tremellomycetes</taxon>
        <taxon>Filobasidiales</taxon>
        <taxon>Filobasidiaceae</taxon>
        <taxon>Naganishia</taxon>
    </lineage>
</organism>
<evidence type="ECO:0000313" key="2">
    <source>
        <dbReference type="Proteomes" id="UP001241377"/>
    </source>
</evidence>
<keyword evidence="2" id="KW-1185">Reference proteome</keyword>
<reference evidence="1" key="1">
    <citation type="submission" date="2023-04" db="EMBL/GenBank/DDBJ databases">
        <title>Draft Genome sequencing of Naganishia species isolated from polar environments using Oxford Nanopore Technology.</title>
        <authorList>
            <person name="Leo P."/>
            <person name="Venkateswaran K."/>
        </authorList>
    </citation>
    <scope>NUCLEOTIDE SEQUENCE</scope>
    <source>
        <strain evidence="1">MNA-CCFEE 5261</strain>
    </source>
</reference>
<name>A0ACC2WLF5_9TREE</name>
<gene>
    <name evidence="1" type="ORF">QFC19_000585</name>
</gene>
<evidence type="ECO:0000313" key="1">
    <source>
        <dbReference type="EMBL" id="KAJ9112568.1"/>
    </source>
</evidence>
<proteinExistence type="predicted"/>
<accession>A0ACC2WLF5</accession>